<dbReference type="SUPFAM" id="SSF88659">
    <property type="entry name" value="Sigma3 and sigma4 domains of RNA polymerase sigma factors"/>
    <property type="match status" value="1"/>
</dbReference>
<evidence type="ECO:0000256" key="2">
    <source>
        <dbReference type="ARBA" id="ARBA00023015"/>
    </source>
</evidence>
<name>A0A927FJW2_9BURK</name>
<dbReference type="InterPro" id="IPR013324">
    <property type="entry name" value="RNA_pol_sigma_r3/r4-like"/>
</dbReference>
<dbReference type="GO" id="GO:0006352">
    <property type="term" value="P:DNA-templated transcription initiation"/>
    <property type="evidence" value="ECO:0007669"/>
    <property type="project" value="InterPro"/>
</dbReference>
<keyword evidence="8" id="KW-1185">Reference proteome</keyword>
<dbReference type="InterPro" id="IPR013325">
    <property type="entry name" value="RNA_pol_sigma_r2"/>
</dbReference>
<dbReference type="GO" id="GO:0016987">
    <property type="term" value="F:sigma factor activity"/>
    <property type="evidence" value="ECO:0007669"/>
    <property type="project" value="UniProtKB-KW"/>
</dbReference>
<feature type="domain" description="RNA polymerase sigma-70 region 2" evidence="5">
    <location>
        <begin position="10"/>
        <end position="77"/>
    </location>
</feature>
<dbReference type="InterPro" id="IPR013249">
    <property type="entry name" value="RNA_pol_sigma70_r4_t2"/>
</dbReference>
<reference evidence="7" key="1">
    <citation type="submission" date="2020-09" db="EMBL/GenBank/DDBJ databases">
        <title>Genome seq and assembly of Limnohabitants sp.</title>
        <authorList>
            <person name="Chhetri G."/>
        </authorList>
    </citation>
    <scope>NUCLEOTIDE SEQUENCE</scope>
    <source>
        <strain evidence="7">JUR4</strain>
    </source>
</reference>
<dbReference type="EMBL" id="JACYFT010000005">
    <property type="protein sequence ID" value="MBD8051933.1"/>
    <property type="molecule type" value="Genomic_DNA"/>
</dbReference>
<comment type="similarity">
    <text evidence="1">Belongs to the sigma-70 factor family. ECF subfamily.</text>
</comment>
<dbReference type="RefSeq" id="WP_225224249.1">
    <property type="nucleotide sequence ID" value="NZ_JACYFT010000005.1"/>
</dbReference>
<keyword evidence="2" id="KW-0805">Transcription regulation</keyword>
<sequence>MRDPQAFAELVNLHQGRVRTVLRKLTHGQSALADELAQECFLKAWQSLPSFRGDARFSTWLHRIAYLEFLQYQRKASQGVSSPVHHPTPEFLNGDEPDQALRLDVQKALASLSPMECAAIVHCYHADMSHAEAAQVLGLPLGTLKSHVLRGREKLRHLLSAWQPTYSRKNAP</sequence>
<dbReference type="Gene3D" id="1.10.10.10">
    <property type="entry name" value="Winged helix-like DNA-binding domain superfamily/Winged helix DNA-binding domain"/>
    <property type="match status" value="1"/>
</dbReference>
<organism evidence="7 8">
    <name type="scientific">Limnohabitans radicicola</name>
    <dbReference type="NCBI Taxonomy" id="2771427"/>
    <lineage>
        <taxon>Bacteria</taxon>
        <taxon>Pseudomonadati</taxon>
        <taxon>Pseudomonadota</taxon>
        <taxon>Betaproteobacteria</taxon>
        <taxon>Burkholderiales</taxon>
        <taxon>Comamonadaceae</taxon>
        <taxon>Limnohabitans</taxon>
    </lineage>
</organism>
<gene>
    <name evidence="7" type="ORF">IC609_15460</name>
</gene>
<evidence type="ECO:0000256" key="4">
    <source>
        <dbReference type="ARBA" id="ARBA00023163"/>
    </source>
</evidence>
<dbReference type="SUPFAM" id="SSF88946">
    <property type="entry name" value="Sigma2 domain of RNA polymerase sigma factors"/>
    <property type="match status" value="1"/>
</dbReference>
<evidence type="ECO:0000256" key="1">
    <source>
        <dbReference type="ARBA" id="ARBA00010641"/>
    </source>
</evidence>
<dbReference type="Proteomes" id="UP000647424">
    <property type="component" value="Unassembled WGS sequence"/>
</dbReference>
<protein>
    <submittedName>
        <fullName evidence="7">Sigma-70 family RNA polymerase sigma factor</fullName>
    </submittedName>
</protein>
<evidence type="ECO:0000313" key="8">
    <source>
        <dbReference type="Proteomes" id="UP000647424"/>
    </source>
</evidence>
<proteinExistence type="inferred from homology"/>
<feature type="domain" description="RNA polymerase sigma factor 70 region 4 type 2" evidence="6">
    <location>
        <begin position="103"/>
        <end position="155"/>
    </location>
</feature>
<dbReference type="Pfam" id="PF08281">
    <property type="entry name" value="Sigma70_r4_2"/>
    <property type="match status" value="1"/>
</dbReference>
<keyword evidence="4" id="KW-0804">Transcription</keyword>
<dbReference type="NCBIfam" id="TIGR02937">
    <property type="entry name" value="sigma70-ECF"/>
    <property type="match status" value="1"/>
</dbReference>
<dbReference type="InterPro" id="IPR014284">
    <property type="entry name" value="RNA_pol_sigma-70_dom"/>
</dbReference>
<dbReference type="PANTHER" id="PTHR43133:SF51">
    <property type="entry name" value="RNA POLYMERASE SIGMA FACTOR"/>
    <property type="match status" value="1"/>
</dbReference>
<accession>A0A927FJW2</accession>
<evidence type="ECO:0000256" key="3">
    <source>
        <dbReference type="ARBA" id="ARBA00023082"/>
    </source>
</evidence>
<dbReference type="InterPro" id="IPR007627">
    <property type="entry name" value="RNA_pol_sigma70_r2"/>
</dbReference>
<dbReference type="InterPro" id="IPR036388">
    <property type="entry name" value="WH-like_DNA-bd_sf"/>
</dbReference>
<dbReference type="Pfam" id="PF04542">
    <property type="entry name" value="Sigma70_r2"/>
    <property type="match status" value="1"/>
</dbReference>
<dbReference type="Gene3D" id="1.10.1740.10">
    <property type="match status" value="1"/>
</dbReference>
<dbReference type="GO" id="GO:0003677">
    <property type="term" value="F:DNA binding"/>
    <property type="evidence" value="ECO:0007669"/>
    <property type="project" value="InterPro"/>
</dbReference>
<dbReference type="PANTHER" id="PTHR43133">
    <property type="entry name" value="RNA POLYMERASE ECF-TYPE SIGMA FACTO"/>
    <property type="match status" value="1"/>
</dbReference>
<comment type="caution">
    <text evidence="7">The sequence shown here is derived from an EMBL/GenBank/DDBJ whole genome shotgun (WGS) entry which is preliminary data.</text>
</comment>
<dbReference type="AlphaFoldDB" id="A0A927FJW2"/>
<evidence type="ECO:0000313" key="7">
    <source>
        <dbReference type="EMBL" id="MBD8051933.1"/>
    </source>
</evidence>
<dbReference type="InterPro" id="IPR039425">
    <property type="entry name" value="RNA_pol_sigma-70-like"/>
</dbReference>
<keyword evidence="3" id="KW-0731">Sigma factor</keyword>
<evidence type="ECO:0000259" key="6">
    <source>
        <dbReference type="Pfam" id="PF08281"/>
    </source>
</evidence>
<evidence type="ECO:0000259" key="5">
    <source>
        <dbReference type="Pfam" id="PF04542"/>
    </source>
</evidence>